<evidence type="ECO:0000259" key="2">
    <source>
        <dbReference type="Pfam" id="PF18962"/>
    </source>
</evidence>
<dbReference type="Pfam" id="PF18962">
    <property type="entry name" value="Por_Secre_tail"/>
    <property type="match status" value="1"/>
</dbReference>
<organism evidence="3 4">
    <name type="scientific">Bizionia hallyeonensis</name>
    <dbReference type="NCBI Taxonomy" id="1123757"/>
    <lineage>
        <taxon>Bacteria</taxon>
        <taxon>Pseudomonadati</taxon>
        <taxon>Bacteroidota</taxon>
        <taxon>Flavobacteriia</taxon>
        <taxon>Flavobacteriales</taxon>
        <taxon>Flavobacteriaceae</taxon>
        <taxon>Bizionia</taxon>
    </lineage>
</organism>
<sequence>MKKLTHILFLIPITLFAQDWHEEERSYKYDNLNRLVKVVFYNGIVYEYQYDNLGNRLGKSIDVELPQNNYDVSTIGLTCINSSDGIIHIEVDRKNTYNIEIDSPDNSFNESHVLSSNNGWELNIDYLEGGEYFIYITLDGIPEDNYKKTFILNLDEPEPLEATSRMANDGNRFTLEMTTGTPPFTIKLNDDVIGTTSENEFTFEAHHGDIVEVSTAKACEGKHIETLSVIDAIALHPNPSSDKVFFSIPAIKDGTEITLQLYDINGRLVGAFDPVINNQKIEISIQHLPTGVYIANLPTLGDKTFKIIKE</sequence>
<keyword evidence="4" id="KW-1185">Reference proteome</keyword>
<evidence type="ECO:0000313" key="3">
    <source>
        <dbReference type="EMBL" id="MFC5193744.1"/>
    </source>
</evidence>
<evidence type="ECO:0000313" key="4">
    <source>
        <dbReference type="Proteomes" id="UP001596162"/>
    </source>
</evidence>
<evidence type="ECO:0000256" key="1">
    <source>
        <dbReference type="ARBA" id="ARBA00022729"/>
    </source>
</evidence>
<accession>A0ABW0C1G4</accession>
<proteinExistence type="predicted"/>
<keyword evidence="1" id="KW-0732">Signal</keyword>
<reference evidence="4" key="1">
    <citation type="journal article" date="2019" name="Int. J. Syst. Evol. Microbiol.">
        <title>The Global Catalogue of Microorganisms (GCM) 10K type strain sequencing project: providing services to taxonomists for standard genome sequencing and annotation.</title>
        <authorList>
            <consortium name="The Broad Institute Genomics Platform"/>
            <consortium name="The Broad Institute Genome Sequencing Center for Infectious Disease"/>
            <person name="Wu L."/>
            <person name="Ma J."/>
        </authorList>
    </citation>
    <scope>NUCLEOTIDE SEQUENCE [LARGE SCALE GENOMIC DNA]</scope>
    <source>
        <strain evidence="4">JCM 17978</strain>
    </source>
</reference>
<dbReference type="InterPro" id="IPR026444">
    <property type="entry name" value="Secre_tail"/>
</dbReference>
<dbReference type="NCBIfam" id="TIGR04183">
    <property type="entry name" value="Por_Secre_tail"/>
    <property type="match status" value="1"/>
</dbReference>
<dbReference type="Proteomes" id="UP001596162">
    <property type="component" value="Unassembled WGS sequence"/>
</dbReference>
<gene>
    <name evidence="3" type="ORF">ACFPH8_00245</name>
</gene>
<dbReference type="EMBL" id="JBHSLA010000001">
    <property type="protein sequence ID" value="MFC5193744.1"/>
    <property type="molecule type" value="Genomic_DNA"/>
</dbReference>
<dbReference type="RefSeq" id="WP_376857916.1">
    <property type="nucleotide sequence ID" value="NZ_JBHSLA010000001.1"/>
</dbReference>
<comment type="caution">
    <text evidence="3">The sequence shown here is derived from an EMBL/GenBank/DDBJ whole genome shotgun (WGS) entry which is preliminary data.</text>
</comment>
<protein>
    <submittedName>
        <fullName evidence="3">T9SS type A sorting domain-containing protein</fullName>
    </submittedName>
</protein>
<name>A0ABW0C1G4_9FLAO</name>
<feature type="domain" description="Secretion system C-terminal sorting" evidence="2">
    <location>
        <begin position="236"/>
        <end position="304"/>
    </location>
</feature>